<dbReference type="KEGG" id="sfy:GFH48_10355"/>
<dbReference type="Proteomes" id="UP000326179">
    <property type="component" value="Chromosome"/>
</dbReference>
<gene>
    <name evidence="1" type="ORF">GFH48_10355</name>
</gene>
<accession>A0A5Q0L9J0</accession>
<proteinExistence type="predicted"/>
<reference evidence="1 2" key="1">
    <citation type="submission" date="2019-10" db="EMBL/GenBank/DDBJ databases">
        <title>A novel species.</title>
        <authorList>
            <person name="Gao J."/>
        </authorList>
    </citation>
    <scope>NUCLEOTIDE SEQUENCE [LARGE SCALE GENOMIC DNA]</scope>
    <source>
        <strain evidence="1 2">QMT-28</strain>
    </source>
</reference>
<name>A0A5Q0L9J0_9ACTN</name>
<organism evidence="1 2">
    <name type="scientific">Streptomyces fagopyri</name>
    <dbReference type="NCBI Taxonomy" id="2662397"/>
    <lineage>
        <taxon>Bacteria</taxon>
        <taxon>Bacillati</taxon>
        <taxon>Actinomycetota</taxon>
        <taxon>Actinomycetes</taxon>
        <taxon>Kitasatosporales</taxon>
        <taxon>Streptomycetaceae</taxon>
        <taxon>Streptomyces</taxon>
    </lineage>
</organism>
<sequence>MDVHGPRTRAPRGERPTRVHVGEKNLAHFHPAAPSYGGRVTEAVRAAREDRASAPAARGGVGPG</sequence>
<evidence type="ECO:0000313" key="1">
    <source>
        <dbReference type="EMBL" id="QFZ73598.1"/>
    </source>
</evidence>
<dbReference type="EMBL" id="CP045643">
    <property type="protein sequence ID" value="QFZ73598.1"/>
    <property type="molecule type" value="Genomic_DNA"/>
</dbReference>
<protein>
    <submittedName>
        <fullName evidence="1">Uncharacterized protein</fullName>
    </submittedName>
</protein>
<keyword evidence="2" id="KW-1185">Reference proteome</keyword>
<dbReference type="AlphaFoldDB" id="A0A5Q0L9J0"/>
<evidence type="ECO:0000313" key="2">
    <source>
        <dbReference type="Proteomes" id="UP000326179"/>
    </source>
</evidence>